<evidence type="ECO:0000313" key="1">
    <source>
        <dbReference type="EMBL" id="OGZ23943.1"/>
    </source>
</evidence>
<dbReference type="Proteomes" id="UP000176406">
    <property type="component" value="Unassembled WGS sequence"/>
</dbReference>
<sequence length="68" mass="8117">MAKKCNKTEHNWIKWELRWDAKEGKVWIKWCPNCGIEEKSQYAPPPESTVEEIARWLSSQILSKKRIC</sequence>
<reference evidence="1 2" key="1">
    <citation type="journal article" date="2016" name="Nat. Commun.">
        <title>Thousands of microbial genomes shed light on interconnected biogeochemical processes in an aquifer system.</title>
        <authorList>
            <person name="Anantharaman K."/>
            <person name="Brown C.T."/>
            <person name="Hug L.A."/>
            <person name="Sharon I."/>
            <person name="Castelle C.J."/>
            <person name="Probst A.J."/>
            <person name="Thomas B.C."/>
            <person name="Singh A."/>
            <person name="Wilkins M.J."/>
            <person name="Karaoz U."/>
            <person name="Brodie E.L."/>
            <person name="Williams K.H."/>
            <person name="Hubbard S.S."/>
            <person name="Banfield J.F."/>
        </authorList>
    </citation>
    <scope>NUCLEOTIDE SEQUENCE [LARGE SCALE GENOMIC DNA]</scope>
</reference>
<dbReference type="EMBL" id="MHMG01000004">
    <property type="protein sequence ID" value="OGZ23943.1"/>
    <property type="molecule type" value="Genomic_DNA"/>
</dbReference>
<gene>
    <name evidence="1" type="ORF">A3A08_01915</name>
</gene>
<organism evidence="1 2">
    <name type="scientific">Candidatus Nealsonbacteria bacterium RIFCSPLOWO2_01_FULL_41_9</name>
    <dbReference type="NCBI Taxonomy" id="1801671"/>
    <lineage>
        <taxon>Bacteria</taxon>
        <taxon>Candidatus Nealsoniibacteriota</taxon>
    </lineage>
</organism>
<accession>A0A1G2EDS7</accession>
<protein>
    <submittedName>
        <fullName evidence="1">Uncharacterized protein</fullName>
    </submittedName>
</protein>
<comment type="caution">
    <text evidence="1">The sequence shown here is derived from an EMBL/GenBank/DDBJ whole genome shotgun (WGS) entry which is preliminary data.</text>
</comment>
<evidence type="ECO:0000313" key="2">
    <source>
        <dbReference type="Proteomes" id="UP000176406"/>
    </source>
</evidence>
<dbReference type="AlphaFoldDB" id="A0A1G2EDS7"/>
<name>A0A1G2EDS7_9BACT</name>
<proteinExistence type="predicted"/>